<protein>
    <recommendedName>
        <fullName evidence="4">Glycosyltransferase RgtA/B/C/D-like domain-containing protein</fullName>
    </recommendedName>
</protein>
<keyword evidence="1" id="KW-0472">Membrane</keyword>
<keyword evidence="1" id="KW-1133">Transmembrane helix</keyword>
<feature type="transmembrane region" description="Helical" evidence="1">
    <location>
        <begin position="470"/>
        <end position="491"/>
    </location>
</feature>
<feature type="transmembrane region" description="Helical" evidence="1">
    <location>
        <begin position="60"/>
        <end position="77"/>
    </location>
</feature>
<feature type="transmembrane region" description="Helical" evidence="1">
    <location>
        <begin position="438"/>
        <end position="458"/>
    </location>
</feature>
<gene>
    <name evidence="2" type="ORF">BJ963_000149</name>
</gene>
<dbReference type="AlphaFoldDB" id="A0A852SVQ2"/>
<accession>A0A852SVQ2</accession>
<dbReference type="Proteomes" id="UP000589620">
    <property type="component" value="Unassembled WGS sequence"/>
</dbReference>
<feature type="transmembrane region" description="Helical" evidence="1">
    <location>
        <begin position="83"/>
        <end position="101"/>
    </location>
</feature>
<name>A0A852SVQ2_9MICO</name>
<dbReference type="EMBL" id="JACCBJ010000001">
    <property type="protein sequence ID" value="NYD72630.1"/>
    <property type="molecule type" value="Genomic_DNA"/>
</dbReference>
<dbReference type="RefSeq" id="WP_179453898.1">
    <property type="nucleotide sequence ID" value="NZ_BAAAPX010000001.1"/>
</dbReference>
<evidence type="ECO:0008006" key="4">
    <source>
        <dbReference type="Google" id="ProtNLM"/>
    </source>
</evidence>
<reference evidence="2 3" key="1">
    <citation type="submission" date="2020-07" db="EMBL/GenBank/DDBJ databases">
        <title>Sequencing the genomes of 1000 actinobacteria strains.</title>
        <authorList>
            <person name="Klenk H.-P."/>
        </authorList>
    </citation>
    <scope>NUCLEOTIDE SEQUENCE [LARGE SCALE GENOMIC DNA]</scope>
    <source>
        <strain evidence="2 3">DSM 23871</strain>
    </source>
</reference>
<keyword evidence="1" id="KW-0812">Transmembrane</keyword>
<comment type="caution">
    <text evidence="2">The sequence shown here is derived from an EMBL/GenBank/DDBJ whole genome shotgun (WGS) entry which is preliminary data.</text>
</comment>
<feature type="transmembrane region" description="Helical" evidence="1">
    <location>
        <begin position="205"/>
        <end position="228"/>
    </location>
</feature>
<organism evidence="2 3">
    <name type="scientific">Leifsonia soli</name>
    <dbReference type="NCBI Taxonomy" id="582665"/>
    <lineage>
        <taxon>Bacteria</taxon>
        <taxon>Bacillati</taxon>
        <taxon>Actinomycetota</taxon>
        <taxon>Actinomycetes</taxon>
        <taxon>Micrococcales</taxon>
        <taxon>Microbacteriaceae</taxon>
        <taxon>Leifsonia</taxon>
    </lineage>
</organism>
<evidence type="ECO:0000256" key="1">
    <source>
        <dbReference type="SAM" id="Phobius"/>
    </source>
</evidence>
<evidence type="ECO:0000313" key="2">
    <source>
        <dbReference type="EMBL" id="NYD72630.1"/>
    </source>
</evidence>
<feature type="transmembrane region" description="Helical" evidence="1">
    <location>
        <begin position="375"/>
        <end position="397"/>
    </location>
</feature>
<feature type="transmembrane region" description="Helical" evidence="1">
    <location>
        <begin position="113"/>
        <end position="139"/>
    </location>
</feature>
<evidence type="ECO:0000313" key="3">
    <source>
        <dbReference type="Proteomes" id="UP000589620"/>
    </source>
</evidence>
<feature type="transmembrane region" description="Helical" evidence="1">
    <location>
        <begin position="262"/>
        <end position="281"/>
    </location>
</feature>
<keyword evidence="3" id="KW-1185">Reference proteome</keyword>
<feature type="transmembrane region" description="Helical" evidence="1">
    <location>
        <begin position="240"/>
        <end position="256"/>
    </location>
</feature>
<feature type="transmembrane region" description="Helical" evidence="1">
    <location>
        <begin position="335"/>
        <end position="355"/>
    </location>
</feature>
<feature type="transmembrane region" description="Helical" evidence="1">
    <location>
        <begin position="404"/>
        <end position="426"/>
    </location>
</feature>
<sequence>MRRLRLPSAAIWATAGVEVVLVVLGGATGVQWPFFLVSALLVLLALGQFLGWALALATEIIGAFAVLALLMPLYPVAHLGLEWSNIVVCAVLASGALAVISKRKGALRVPGRSATWLFAATMVVPALGVAATVFSIVAYGGGHVSWVMGNDSVWNTVAARLFVTDGGLVASVHPNPSPFSNELMASAMAPGRGRLAPSDLLGHDILRIIQLWLFLTFLASALSSLVVAREIAPERRWARAIAAVAAGVIPLLWYVSGFSYSYGFVNVTVSLVVMLCIWIVWRESGRRPLVGVSSLLLATTLMLAVWAPLAPIPALLVVTAAVAGWRDWRVAVRWPGALLIGLAVLQLLAYVLLVTLPDLRRDGQALGGGGAMVPIGPASLVIAGIVTFTLASIGAAGRRQRRTFAGVCVIIVAGGAAVAWLSHQAAARGGWGYYSAKLTWQLTILALVIAAALIVGWLNVAGKRIIESTAIFVAAGAIVTFVAGQVPPSVWSARQVLPALSIGRVGGISANDQEAAVLFAISDPGKKSLAVQYYTDPLRDLFINGWLIQEHSDLSADPMRDNAYFLDTSKIDQVCSVVNQWGGHVDVYTRNPQLQDELATQCPDADITVRTGEVGTSSR</sequence>
<proteinExistence type="predicted"/>